<protein>
    <submittedName>
        <fullName evidence="1">Alpha/beta-hydrolase</fullName>
    </submittedName>
</protein>
<reference evidence="1" key="2">
    <citation type="journal article" date="2020" name="Nat. Commun.">
        <title>Large-scale genome sequencing of mycorrhizal fungi provides insights into the early evolution of symbiotic traits.</title>
        <authorList>
            <person name="Miyauchi S."/>
            <person name="Kiss E."/>
            <person name="Kuo A."/>
            <person name="Drula E."/>
            <person name="Kohler A."/>
            <person name="Sanchez-Garcia M."/>
            <person name="Morin E."/>
            <person name="Andreopoulos B."/>
            <person name="Barry K.W."/>
            <person name="Bonito G."/>
            <person name="Buee M."/>
            <person name="Carver A."/>
            <person name="Chen C."/>
            <person name="Cichocki N."/>
            <person name="Clum A."/>
            <person name="Culley D."/>
            <person name="Crous P.W."/>
            <person name="Fauchery L."/>
            <person name="Girlanda M."/>
            <person name="Hayes R.D."/>
            <person name="Keri Z."/>
            <person name="LaButti K."/>
            <person name="Lipzen A."/>
            <person name="Lombard V."/>
            <person name="Magnuson J."/>
            <person name="Maillard F."/>
            <person name="Murat C."/>
            <person name="Nolan M."/>
            <person name="Ohm R.A."/>
            <person name="Pangilinan J."/>
            <person name="Pereira M.F."/>
            <person name="Perotto S."/>
            <person name="Peter M."/>
            <person name="Pfister S."/>
            <person name="Riley R."/>
            <person name="Sitrit Y."/>
            <person name="Stielow J.B."/>
            <person name="Szollosi G."/>
            <person name="Zifcakova L."/>
            <person name="Stursova M."/>
            <person name="Spatafora J.W."/>
            <person name="Tedersoo L."/>
            <person name="Vaario L.M."/>
            <person name="Yamada A."/>
            <person name="Yan M."/>
            <person name="Wang P."/>
            <person name="Xu J."/>
            <person name="Bruns T."/>
            <person name="Baldrian P."/>
            <person name="Vilgalys R."/>
            <person name="Dunand C."/>
            <person name="Henrissat B."/>
            <person name="Grigoriev I.V."/>
            <person name="Hibbett D."/>
            <person name="Nagy L.G."/>
            <person name="Martin F.M."/>
        </authorList>
    </citation>
    <scope>NUCLEOTIDE SEQUENCE</scope>
    <source>
        <strain evidence="1">P2</strain>
    </source>
</reference>
<evidence type="ECO:0000313" key="1">
    <source>
        <dbReference type="EMBL" id="KAF9649145.1"/>
    </source>
</evidence>
<keyword evidence="2" id="KW-1185">Reference proteome</keyword>
<accession>A0ACB6ZH64</accession>
<comment type="caution">
    <text evidence="1">The sequence shown here is derived from an EMBL/GenBank/DDBJ whole genome shotgun (WGS) entry which is preliminary data.</text>
</comment>
<proteinExistence type="predicted"/>
<evidence type="ECO:0000313" key="2">
    <source>
        <dbReference type="Proteomes" id="UP000886501"/>
    </source>
</evidence>
<reference evidence="1" key="1">
    <citation type="submission" date="2019-10" db="EMBL/GenBank/DDBJ databases">
        <authorList>
            <consortium name="DOE Joint Genome Institute"/>
            <person name="Kuo A."/>
            <person name="Miyauchi S."/>
            <person name="Kiss E."/>
            <person name="Drula E."/>
            <person name="Kohler A."/>
            <person name="Sanchez-Garcia M."/>
            <person name="Andreopoulos B."/>
            <person name="Barry K.W."/>
            <person name="Bonito G."/>
            <person name="Buee M."/>
            <person name="Carver A."/>
            <person name="Chen C."/>
            <person name="Cichocki N."/>
            <person name="Clum A."/>
            <person name="Culley D."/>
            <person name="Crous P.W."/>
            <person name="Fauchery L."/>
            <person name="Girlanda M."/>
            <person name="Hayes R."/>
            <person name="Keri Z."/>
            <person name="Labutti K."/>
            <person name="Lipzen A."/>
            <person name="Lombard V."/>
            <person name="Magnuson J."/>
            <person name="Maillard F."/>
            <person name="Morin E."/>
            <person name="Murat C."/>
            <person name="Nolan M."/>
            <person name="Ohm R."/>
            <person name="Pangilinan J."/>
            <person name="Pereira M."/>
            <person name="Perotto S."/>
            <person name="Peter M."/>
            <person name="Riley R."/>
            <person name="Sitrit Y."/>
            <person name="Stielow B."/>
            <person name="Szollosi G."/>
            <person name="Zifcakova L."/>
            <person name="Stursova M."/>
            <person name="Spatafora J.W."/>
            <person name="Tedersoo L."/>
            <person name="Vaario L.-M."/>
            <person name="Yamada A."/>
            <person name="Yan M."/>
            <person name="Wang P."/>
            <person name="Xu J."/>
            <person name="Bruns T."/>
            <person name="Baldrian P."/>
            <person name="Vilgalys R."/>
            <person name="Henrissat B."/>
            <person name="Grigoriev I.V."/>
            <person name="Hibbett D."/>
            <person name="Nagy L.G."/>
            <person name="Martin F.M."/>
        </authorList>
    </citation>
    <scope>NUCLEOTIDE SEQUENCE</scope>
    <source>
        <strain evidence="1">P2</strain>
    </source>
</reference>
<gene>
    <name evidence="1" type="ORF">BDM02DRAFT_3167288</name>
</gene>
<organism evidence="1 2">
    <name type="scientific">Thelephora ganbajun</name>
    <name type="common">Ganba fungus</name>
    <dbReference type="NCBI Taxonomy" id="370292"/>
    <lineage>
        <taxon>Eukaryota</taxon>
        <taxon>Fungi</taxon>
        <taxon>Dikarya</taxon>
        <taxon>Basidiomycota</taxon>
        <taxon>Agaricomycotina</taxon>
        <taxon>Agaricomycetes</taxon>
        <taxon>Thelephorales</taxon>
        <taxon>Thelephoraceae</taxon>
        <taxon>Thelephora</taxon>
    </lineage>
</organism>
<dbReference type="Proteomes" id="UP000886501">
    <property type="component" value="Unassembled WGS sequence"/>
</dbReference>
<dbReference type="EMBL" id="MU118002">
    <property type="protein sequence ID" value="KAF9649145.1"/>
    <property type="molecule type" value="Genomic_DNA"/>
</dbReference>
<name>A0ACB6ZH64_THEGA</name>
<sequence length="627" mass="68453">MSPKAAPYGTWHSPITSDAVVENAIRISSIFIDPLTSSVYHIEARPSEGGRCVIVDTNKGKDVFGPAWNARSRVQEYGGGAAIAYGGVVYFSNFGSLEVCVVDVEKGGEPVVVTPENKNHRFADFTVSPTHPNLLIAILEDHTHPSPSEVETSLVLINTSTRAVSPVVSGADFYASPRFSPDEKYLAWQQWWHPNMPWQGAEIYVAKVAVTSDGVEIWEKTLIGGVKGQVSAAYPFWISNETVIFTSDLSGYQNPWSYSTLTGKSVPVLPTPVEKDFSLPGWLLGESYSAVLEGKRVLYSVMQDGRAVLYVLDVKSGAITEVESPYVDISSTLKSTSSSVTSSFPPGIISIAQSITIKVPPNDDPVHVNYYPQTNPEYSGGVDGEKPPCVFGVHGGPTGMSNQVLSWSKQYFTSRGWAWADVNYGGSYGYGRKYIDRLQGEWGISEVRDCVLAAKHLSSSLNLIDPSRIFIRGGSSGGYTVLVAISDPPPGIPSEFKWTGATSLYGVSDLRRLGEDTHKFESQYLKGLIGGSYEEIPEVYKERSPTSHVDKIDTPLLILQGSEDAVVPPSQAELISHSLEERGKKVKYILFEGEGHGWRKAENIKTGLEAELSWYEDLIGVAKKTKM</sequence>